<name>T0ZU46_9ZZZZ</name>
<sequence>DMDSFFAACEELRHPELKGKPFVVGTSSEAESRGVVQTASYEARKYGIKSGMGLFMAKKAYADLTVLKSDEPYYEGISENIMSILHGFGFPVEQNSVDEAAIDVGNVSYIEAARIAKEVKTRIQDRTHLPCTIGISFGKYFAKMVCDASKPDGFGM</sequence>
<dbReference type="AlphaFoldDB" id="T0ZU46"/>
<proteinExistence type="predicted"/>
<feature type="domain" description="UmuC" evidence="1">
    <location>
        <begin position="1"/>
        <end position="156"/>
    </location>
</feature>
<feature type="non-terminal residue" evidence="2">
    <location>
        <position position="156"/>
    </location>
</feature>
<protein>
    <submittedName>
        <fullName evidence="2">DNA-directed DNA polymerase</fullName>
    </submittedName>
</protein>
<dbReference type="SUPFAM" id="SSF56672">
    <property type="entry name" value="DNA/RNA polymerases"/>
    <property type="match status" value="1"/>
</dbReference>
<dbReference type="Gene3D" id="3.40.1170.60">
    <property type="match status" value="1"/>
</dbReference>
<accession>T0ZU46</accession>
<dbReference type="GO" id="GO:0006281">
    <property type="term" value="P:DNA repair"/>
    <property type="evidence" value="ECO:0007669"/>
    <property type="project" value="InterPro"/>
</dbReference>
<organism evidence="2">
    <name type="scientific">mine drainage metagenome</name>
    <dbReference type="NCBI Taxonomy" id="410659"/>
    <lineage>
        <taxon>unclassified sequences</taxon>
        <taxon>metagenomes</taxon>
        <taxon>ecological metagenomes</taxon>
    </lineage>
</organism>
<feature type="non-terminal residue" evidence="2">
    <location>
        <position position="1"/>
    </location>
</feature>
<comment type="caution">
    <text evidence="2">The sequence shown here is derived from an EMBL/GenBank/DDBJ whole genome shotgun (WGS) entry which is preliminary data.</text>
</comment>
<dbReference type="Gene3D" id="3.30.70.270">
    <property type="match status" value="1"/>
</dbReference>
<dbReference type="InterPro" id="IPR043502">
    <property type="entry name" value="DNA/RNA_pol_sf"/>
</dbReference>
<keyword evidence="2" id="KW-0548">Nucleotidyltransferase</keyword>
<dbReference type="InterPro" id="IPR001126">
    <property type="entry name" value="UmuC"/>
</dbReference>
<keyword evidence="2" id="KW-0808">Transferase</keyword>
<dbReference type="PANTHER" id="PTHR11076">
    <property type="entry name" value="DNA REPAIR POLYMERASE UMUC / TRANSFERASE FAMILY MEMBER"/>
    <property type="match status" value="1"/>
</dbReference>
<reference evidence="2" key="1">
    <citation type="submission" date="2013-08" db="EMBL/GenBank/DDBJ databases">
        <authorList>
            <person name="Mendez C."/>
            <person name="Richter M."/>
            <person name="Ferrer M."/>
            <person name="Sanchez J."/>
        </authorList>
    </citation>
    <scope>NUCLEOTIDE SEQUENCE</scope>
</reference>
<gene>
    <name evidence="2" type="ORF">B1A_19047</name>
</gene>
<evidence type="ECO:0000259" key="1">
    <source>
        <dbReference type="PROSITE" id="PS50173"/>
    </source>
</evidence>
<dbReference type="PROSITE" id="PS50173">
    <property type="entry name" value="UMUC"/>
    <property type="match status" value="1"/>
</dbReference>
<evidence type="ECO:0000313" key="2">
    <source>
        <dbReference type="EMBL" id="EQD33420.1"/>
    </source>
</evidence>
<dbReference type="GO" id="GO:0003887">
    <property type="term" value="F:DNA-directed DNA polymerase activity"/>
    <property type="evidence" value="ECO:0007669"/>
    <property type="project" value="UniProtKB-KW"/>
</dbReference>
<keyword evidence="2" id="KW-0239">DNA-directed DNA polymerase</keyword>
<dbReference type="PANTHER" id="PTHR11076:SF33">
    <property type="entry name" value="DNA POLYMERASE KAPPA"/>
    <property type="match status" value="1"/>
</dbReference>
<dbReference type="InterPro" id="IPR043128">
    <property type="entry name" value="Rev_trsase/Diguanyl_cyclase"/>
</dbReference>
<dbReference type="GO" id="GO:0042276">
    <property type="term" value="P:error-prone translesion synthesis"/>
    <property type="evidence" value="ECO:0007669"/>
    <property type="project" value="TreeGrafter"/>
</dbReference>
<dbReference type="InterPro" id="IPR050116">
    <property type="entry name" value="DNA_polymerase-Y"/>
</dbReference>
<dbReference type="Pfam" id="PF00817">
    <property type="entry name" value="IMS"/>
    <property type="match status" value="1"/>
</dbReference>
<dbReference type="EMBL" id="AUZX01014051">
    <property type="protein sequence ID" value="EQD33420.1"/>
    <property type="molecule type" value="Genomic_DNA"/>
</dbReference>
<reference evidence="2" key="2">
    <citation type="journal article" date="2014" name="ISME J.">
        <title>Microbial stratification in low pH oxic and suboxic macroscopic growths along an acid mine drainage.</title>
        <authorList>
            <person name="Mendez-Garcia C."/>
            <person name="Mesa V."/>
            <person name="Sprenger R.R."/>
            <person name="Richter M."/>
            <person name="Diez M.S."/>
            <person name="Solano J."/>
            <person name="Bargiela R."/>
            <person name="Golyshina O.V."/>
            <person name="Manteca A."/>
            <person name="Ramos J.L."/>
            <person name="Gallego J.R."/>
            <person name="Llorente I."/>
            <person name="Martins Dos Santos V.A."/>
            <person name="Jensen O.N."/>
            <person name="Pelaez A.I."/>
            <person name="Sanchez J."/>
            <person name="Ferrer M."/>
        </authorList>
    </citation>
    <scope>NUCLEOTIDE SEQUENCE</scope>
</reference>